<organism evidence="1 2">
    <name type="scientific">Colletotrichum orchidophilum</name>
    <dbReference type="NCBI Taxonomy" id="1209926"/>
    <lineage>
        <taxon>Eukaryota</taxon>
        <taxon>Fungi</taxon>
        <taxon>Dikarya</taxon>
        <taxon>Ascomycota</taxon>
        <taxon>Pezizomycotina</taxon>
        <taxon>Sordariomycetes</taxon>
        <taxon>Hypocreomycetidae</taxon>
        <taxon>Glomerellales</taxon>
        <taxon>Glomerellaceae</taxon>
        <taxon>Colletotrichum</taxon>
    </lineage>
</organism>
<reference evidence="1 2" key="1">
    <citation type="submission" date="2016-09" db="EMBL/GenBank/DDBJ databases">
        <authorList>
            <person name="Capua I."/>
            <person name="De Benedictis P."/>
            <person name="Joannis T."/>
            <person name="Lombin L.H."/>
            <person name="Cattoli G."/>
        </authorList>
    </citation>
    <scope>NUCLEOTIDE SEQUENCE [LARGE SCALE GENOMIC DNA]</scope>
    <source>
        <strain evidence="1 2">IMI 309357</strain>
    </source>
</reference>
<comment type="caution">
    <text evidence="1">The sequence shown here is derived from an EMBL/GenBank/DDBJ whole genome shotgun (WGS) entry which is preliminary data.</text>
</comment>
<evidence type="ECO:0000313" key="2">
    <source>
        <dbReference type="Proteomes" id="UP000176998"/>
    </source>
</evidence>
<dbReference type="GeneID" id="34564796"/>
<dbReference type="Proteomes" id="UP000176998">
    <property type="component" value="Unassembled WGS sequence"/>
</dbReference>
<proteinExistence type="predicted"/>
<keyword evidence="2" id="KW-1185">Reference proteome</keyword>
<name>A0A1G4AVA0_9PEZI</name>
<accession>A0A1G4AVA0</accession>
<dbReference type="AlphaFoldDB" id="A0A1G4AVA0"/>
<sequence>QGPIQRNYPHSLPCTSSLLLSSSVRPVSISRYPPREYHPTRRTLILHNLTLLYSFSPLPPFLLPATCSPPHPPPTL</sequence>
<feature type="non-terminal residue" evidence="1">
    <location>
        <position position="1"/>
    </location>
</feature>
<dbReference type="EMBL" id="MJBS01000130">
    <property type="protein sequence ID" value="OHE93025.1"/>
    <property type="molecule type" value="Genomic_DNA"/>
</dbReference>
<evidence type="ECO:0000313" key="1">
    <source>
        <dbReference type="EMBL" id="OHE93025.1"/>
    </source>
</evidence>
<gene>
    <name evidence="1" type="ORF">CORC01_11664</name>
</gene>
<dbReference type="RefSeq" id="XP_022470193.1">
    <property type="nucleotide sequence ID" value="XM_022623286.1"/>
</dbReference>
<protein>
    <submittedName>
        <fullName evidence="1">Uncharacterized protein</fullName>
    </submittedName>
</protein>